<dbReference type="AlphaFoldDB" id="A0A645JBW2"/>
<evidence type="ECO:0000256" key="1">
    <source>
        <dbReference type="SAM" id="Phobius"/>
    </source>
</evidence>
<protein>
    <submittedName>
        <fullName evidence="2">Uncharacterized protein</fullName>
    </submittedName>
</protein>
<reference evidence="2" key="1">
    <citation type="submission" date="2019-08" db="EMBL/GenBank/DDBJ databases">
        <authorList>
            <person name="Kucharzyk K."/>
            <person name="Murdoch R.W."/>
            <person name="Higgins S."/>
            <person name="Loffler F."/>
        </authorList>
    </citation>
    <scope>NUCLEOTIDE SEQUENCE</scope>
</reference>
<accession>A0A645JBW2</accession>
<keyword evidence="1" id="KW-0812">Transmembrane</keyword>
<keyword evidence="1" id="KW-0472">Membrane</keyword>
<gene>
    <name evidence="2" type="ORF">SDC9_208371</name>
</gene>
<proteinExistence type="predicted"/>
<sequence>MTAFCKEFVDAVHSPDRLFLNLCLIVFFTVNDFAVFPVAVVGYAVFSGRHDYISVRRGLDRSSFRFNDLFGFSARLLVIFHEFKFSVIATVRDIVGKEVFFRHDVSFRLRYCRFCRVADKKFIEEHRRFPVEFVNRLKRYDIFSG</sequence>
<dbReference type="EMBL" id="VSSQ01136186">
    <property type="protein sequence ID" value="MPN60642.1"/>
    <property type="molecule type" value="Genomic_DNA"/>
</dbReference>
<keyword evidence="1" id="KW-1133">Transmembrane helix</keyword>
<organism evidence="2">
    <name type="scientific">bioreactor metagenome</name>
    <dbReference type="NCBI Taxonomy" id="1076179"/>
    <lineage>
        <taxon>unclassified sequences</taxon>
        <taxon>metagenomes</taxon>
        <taxon>ecological metagenomes</taxon>
    </lineage>
</organism>
<comment type="caution">
    <text evidence="2">The sequence shown here is derived from an EMBL/GenBank/DDBJ whole genome shotgun (WGS) entry which is preliminary data.</text>
</comment>
<evidence type="ECO:0000313" key="2">
    <source>
        <dbReference type="EMBL" id="MPN60642.1"/>
    </source>
</evidence>
<name>A0A645JBW2_9ZZZZ</name>
<feature type="transmembrane region" description="Helical" evidence="1">
    <location>
        <begin position="18"/>
        <end position="46"/>
    </location>
</feature>